<dbReference type="PROSITE" id="PS00071">
    <property type="entry name" value="GAPDH"/>
    <property type="match status" value="1"/>
</dbReference>
<feature type="domain" description="Glyceraldehyde 3-phosphate dehydrogenase NAD(P) binding" evidence="9">
    <location>
        <begin position="3"/>
        <end position="154"/>
    </location>
</feature>
<dbReference type="InterPro" id="IPR020830">
    <property type="entry name" value="GlycerAld_3-P_DH_AS"/>
</dbReference>
<dbReference type="Gene3D" id="3.40.50.720">
    <property type="entry name" value="NAD(P)-binding Rossmann-like Domain"/>
    <property type="match status" value="1"/>
</dbReference>
<evidence type="ECO:0000256" key="2">
    <source>
        <dbReference type="ARBA" id="ARBA00023002"/>
    </source>
</evidence>
<feature type="binding site" evidence="5">
    <location>
        <position position="122"/>
    </location>
    <ligand>
        <name>NAD(+)</name>
        <dbReference type="ChEBI" id="CHEBI:57540"/>
    </ligand>
</feature>
<dbReference type="GO" id="GO:0050661">
    <property type="term" value="F:NADP binding"/>
    <property type="evidence" value="ECO:0007669"/>
    <property type="project" value="InterPro"/>
</dbReference>
<evidence type="ECO:0000256" key="7">
    <source>
        <dbReference type="RuleBase" id="RU000397"/>
    </source>
</evidence>
<feature type="site" description="Activates thiol group during catalysis" evidence="6">
    <location>
        <position position="181"/>
    </location>
</feature>
<feature type="active site" description="Nucleophile" evidence="3">
    <location>
        <position position="154"/>
    </location>
</feature>
<dbReference type="CDD" id="cd05214">
    <property type="entry name" value="GAPDH_I_N"/>
    <property type="match status" value="1"/>
</dbReference>
<evidence type="ECO:0000256" key="8">
    <source>
        <dbReference type="RuleBase" id="RU361160"/>
    </source>
</evidence>
<evidence type="ECO:0000313" key="11">
    <source>
        <dbReference type="Proteomes" id="UP000501452"/>
    </source>
</evidence>
<comment type="similarity">
    <text evidence="1 7">Belongs to the glyceraldehyde-3-phosphate dehydrogenase family.</text>
</comment>
<keyword evidence="5" id="KW-0547">Nucleotide-binding</keyword>
<feature type="binding site" evidence="5">
    <location>
        <begin position="12"/>
        <end position="13"/>
    </location>
    <ligand>
        <name>NAD(+)</name>
        <dbReference type="ChEBI" id="CHEBI:57540"/>
    </ligand>
</feature>
<dbReference type="GO" id="GO:0004365">
    <property type="term" value="F:glyceraldehyde-3-phosphate dehydrogenase (NAD+) (phosphorylating) activity"/>
    <property type="evidence" value="ECO:0007669"/>
    <property type="project" value="UniProtKB-ARBA"/>
</dbReference>
<dbReference type="GO" id="GO:0006006">
    <property type="term" value="P:glucose metabolic process"/>
    <property type="evidence" value="ECO:0007669"/>
    <property type="project" value="InterPro"/>
</dbReference>
<reference evidence="10 11" key="1">
    <citation type="submission" date="2019-10" db="EMBL/GenBank/DDBJ databases">
        <title>Rubrobacter sp nov SCSIO 52090 isolated from a deep-sea sediment in the South China Sea.</title>
        <authorList>
            <person name="Chen R.W."/>
        </authorList>
    </citation>
    <scope>NUCLEOTIDE SEQUENCE [LARGE SCALE GENOMIC DNA]</scope>
    <source>
        <strain evidence="10 11">SCSIO 52909</strain>
    </source>
</reference>
<evidence type="ECO:0000313" key="10">
    <source>
        <dbReference type="EMBL" id="QIN83420.1"/>
    </source>
</evidence>
<organism evidence="10 11">
    <name type="scientific">Rubrobacter tropicus</name>
    <dbReference type="NCBI Taxonomy" id="2653851"/>
    <lineage>
        <taxon>Bacteria</taxon>
        <taxon>Bacillati</taxon>
        <taxon>Actinomycetota</taxon>
        <taxon>Rubrobacteria</taxon>
        <taxon>Rubrobacterales</taxon>
        <taxon>Rubrobacteraceae</taxon>
        <taxon>Rubrobacter</taxon>
    </lineage>
</organism>
<dbReference type="EC" id="1.2.1.-" evidence="8"/>
<dbReference type="CDD" id="cd18126">
    <property type="entry name" value="GAPDH_I_C"/>
    <property type="match status" value="1"/>
</dbReference>
<dbReference type="InterPro" id="IPR036291">
    <property type="entry name" value="NAD(P)-bd_dom_sf"/>
</dbReference>
<dbReference type="SUPFAM" id="SSF55347">
    <property type="entry name" value="Glyceraldehyde-3-phosphate dehydrogenase-like, C-terminal domain"/>
    <property type="match status" value="1"/>
</dbReference>
<dbReference type="InterPro" id="IPR020829">
    <property type="entry name" value="GlycerAld_3-P_DH_cat"/>
</dbReference>
<dbReference type="RefSeq" id="WP_166176691.1">
    <property type="nucleotide sequence ID" value="NZ_CP045119.1"/>
</dbReference>
<evidence type="ECO:0000256" key="4">
    <source>
        <dbReference type="PIRSR" id="PIRSR000149-2"/>
    </source>
</evidence>
<dbReference type="Proteomes" id="UP000501452">
    <property type="component" value="Chromosome"/>
</dbReference>
<feature type="binding site" evidence="4">
    <location>
        <position position="235"/>
    </location>
    <ligand>
        <name>D-glyceraldehyde 3-phosphate</name>
        <dbReference type="ChEBI" id="CHEBI:59776"/>
    </ligand>
</feature>
<dbReference type="FunFam" id="3.30.360.10:FF:000002">
    <property type="entry name" value="Glyceraldehyde-3-phosphate dehydrogenase"/>
    <property type="match status" value="1"/>
</dbReference>
<feature type="binding site" evidence="5">
    <location>
        <position position="36"/>
    </location>
    <ligand>
        <name>NAD(+)</name>
        <dbReference type="ChEBI" id="CHEBI:57540"/>
    </ligand>
</feature>
<dbReference type="KEGG" id="rub:GBA63_12830"/>
<dbReference type="PANTHER" id="PTHR43148">
    <property type="entry name" value="GLYCERALDEHYDE-3-PHOSPHATE DEHYDROGENASE 2"/>
    <property type="match status" value="1"/>
</dbReference>
<dbReference type="Pfam" id="PF02800">
    <property type="entry name" value="Gp_dh_C"/>
    <property type="match status" value="1"/>
</dbReference>
<gene>
    <name evidence="10" type="primary">gap</name>
    <name evidence="10" type="ORF">GBA63_12830</name>
</gene>
<evidence type="ECO:0000259" key="9">
    <source>
        <dbReference type="SMART" id="SM00846"/>
    </source>
</evidence>
<feature type="binding site" evidence="4">
    <location>
        <begin position="153"/>
        <end position="155"/>
    </location>
    <ligand>
        <name>D-glyceraldehyde 3-phosphate</name>
        <dbReference type="ChEBI" id="CHEBI:59776"/>
    </ligand>
</feature>
<evidence type="ECO:0000256" key="5">
    <source>
        <dbReference type="PIRSR" id="PIRSR000149-3"/>
    </source>
</evidence>
<dbReference type="EMBL" id="CP045119">
    <property type="protein sequence ID" value="QIN83420.1"/>
    <property type="molecule type" value="Genomic_DNA"/>
</dbReference>
<sequence length="335" mass="36031">MAVRVGINGFGRIGMLTAKAAIERSDDDIEIVAINDLMPMESLALLFKRDTVHGIWPDDVSLDGNILRVGDREIKTFAERDPAQIPWGDVGADIVVESTGVFTSRDGAAKHLDGGAKKVVISAPAKGVDATFVYKVNHEDYDPENHQVVSNASCTTNCIIPLVKVLQDNFGIESGYMTTVHAFTNDQSLLDAAHKDPRRARSAPMNIVPTSTGAARTAGEIYPDLKGKVDGMAMRVPVPDGSITDFVAQISNEASADDVNAAFKKSAEGELSGVLHYSEAPLVSSDIVGNPASCVFDSPLTMSNGRTVKVLGWYDNEWGYSNRTVDLVQFMGEKL</sequence>
<dbReference type="PIRSF" id="PIRSF000149">
    <property type="entry name" value="GAP_DH"/>
    <property type="match status" value="1"/>
</dbReference>
<protein>
    <recommendedName>
        <fullName evidence="8">Glyceraldehyde-3-phosphate dehydrogenase</fullName>
        <ecNumber evidence="8">1.2.1.-</ecNumber>
    </recommendedName>
</protein>
<feature type="binding site" evidence="5">
    <location>
        <position position="316"/>
    </location>
    <ligand>
        <name>NAD(+)</name>
        <dbReference type="ChEBI" id="CHEBI:57540"/>
    </ligand>
</feature>
<feature type="binding site" evidence="5">
    <location>
        <position position="80"/>
    </location>
    <ligand>
        <name>NAD(+)</name>
        <dbReference type="ChEBI" id="CHEBI:57540"/>
    </ligand>
</feature>
<keyword evidence="2 8" id="KW-0560">Oxidoreductase</keyword>
<dbReference type="SMART" id="SM00846">
    <property type="entry name" value="Gp_dh_N"/>
    <property type="match status" value="1"/>
</dbReference>
<name>A0A6G8QAB0_9ACTN</name>
<accession>A0A6G8QAB0</accession>
<feature type="binding site" evidence="4">
    <location>
        <begin position="212"/>
        <end position="213"/>
    </location>
    <ligand>
        <name>D-glyceraldehyde 3-phosphate</name>
        <dbReference type="ChEBI" id="CHEBI:59776"/>
    </ligand>
</feature>
<dbReference type="Pfam" id="PF00044">
    <property type="entry name" value="Gp_dh_N"/>
    <property type="match status" value="1"/>
</dbReference>
<dbReference type="InterPro" id="IPR020831">
    <property type="entry name" value="GlycerAld/Erythrose_P_DH"/>
</dbReference>
<dbReference type="InterPro" id="IPR006424">
    <property type="entry name" value="Glyceraldehyde-3-P_DH_1"/>
</dbReference>
<dbReference type="NCBIfam" id="TIGR01534">
    <property type="entry name" value="GAPDH-I"/>
    <property type="match status" value="1"/>
</dbReference>
<evidence type="ECO:0000256" key="6">
    <source>
        <dbReference type="PIRSR" id="PIRSR000149-4"/>
    </source>
</evidence>
<dbReference type="SUPFAM" id="SSF51735">
    <property type="entry name" value="NAD(P)-binding Rossmann-fold domains"/>
    <property type="match status" value="1"/>
</dbReference>
<dbReference type="GO" id="GO:0051287">
    <property type="term" value="F:NAD binding"/>
    <property type="evidence" value="ECO:0007669"/>
    <property type="project" value="InterPro"/>
</dbReference>
<feature type="binding site" evidence="4">
    <location>
        <position position="184"/>
    </location>
    <ligand>
        <name>D-glyceraldehyde 3-phosphate</name>
        <dbReference type="ChEBI" id="CHEBI:59776"/>
    </ligand>
</feature>
<dbReference type="AlphaFoldDB" id="A0A6G8QAB0"/>
<dbReference type="Gene3D" id="3.30.360.10">
    <property type="entry name" value="Dihydrodipicolinate Reductase, domain 2"/>
    <property type="match status" value="1"/>
</dbReference>
<dbReference type="FunFam" id="3.40.50.720:FF:000001">
    <property type="entry name" value="Glyceraldehyde-3-phosphate dehydrogenase"/>
    <property type="match status" value="1"/>
</dbReference>
<evidence type="ECO:0000256" key="3">
    <source>
        <dbReference type="PIRSR" id="PIRSR000149-1"/>
    </source>
</evidence>
<keyword evidence="5" id="KW-0520">NAD</keyword>
<dbReference type="PRINTS" id="PR00078">
    <property type="entry name" value="G3PDHDRGNASE"/>
</dbReference>
<evidence type="ECO:0000256" key="1">
    <source>
        <dbReference type="ARBA" id="ARBA00007406"/>
    </source>
</evidence>
<keyword evidence="11" id="KW-1185">Reference proteome</keyword>
<proteinExistence type="inferred from homology"/>
<dbReference type="InterPro" id="IPR020828">
    <property type="entry name" value="GlycerAld_3-P_DH_NAD(P)-bd"/>
</dbReference>